<evidence type="ECO:0000313" key="2">
    <source>
        <dbReference type="EMBL" id="KAK4003124.1"/>
    </source>
</evidence>
<dbReference type="EMBL" id="JAOYFB010000001">
    <property type="protein sequence ID" value="KAK4003124.1"/>
    <property type="molecule type" value="Genomic_DNA"/>
</dbReference>
<feature type="domain" description="Fanconi anemia core complex-associated protein 24 pseudonuclease" evidence="1">
    <location>
        <begin position="30"/>
        <end position="153"/>
    </location>
</feature>
<dbReference type="PANTHER" id="PTHR31786:SF2">
    <property type="entry name" value="FANCONI ANEMIA CORE COMPLEX-ASSOCIATED PROTEIN 24"/>
    <property type="match status" value="1"/>
</dbReference>
<dbReference type="PANTHER" id="PTHR31786">
    <property type="entry name" value="FANCONI ANEMIA CORE COMPLEX-ASSOCIATED PROTEIN 24"/>
    <property type="match status" value="1"/>
</dbReference>
<protein>
    <recommendedName>
        <fullName evidence="1">Fanconi anemia core complex-associated protein 24 pseudonuclease domain-containing protein</fullName>
    </recommendedName>
</protein>
<dbReference type="Gene3D" id="1.10.150.20">
    <property type="entry name" value="5' to 3' exonuclease, C-terminal subdomain"/>
    <property type="match status" value="1"/>
</dbReference>
<dbReference type="InterPro" id="IPR040646">
    <property type="entry name" value="PND"/>
</dbReference>
<gene>
    <name evidence="2" type="ORF">OUZ56_004905</name>
</gene>
<dbReference type="Pfam" id="PF17949">
    <property type="entry name" value="PND"/>
    <property type="match status" value="1"/>
</dbReference>
<name>A0ABQ9YR71_9CRUS</name>
<accession>A0ABQ9YR71</accession>
<dbReference type="CDD" id="cd20076">
    <property type="entry name" value="XPF_nuclease_FAAP24"/>
    <property type="match status" value="1"/>
</dbReference>
<organism evidence="2 3">
    <name type="scientific">Daphnia magna</name>
    <dbReference type="NCBI Taxonomy" id="35525"/>
    <lineage>
        <taxon>Eukaryota</taxon>
        <taxon>Metazoa</taxon>
        <taxon>Ecdysozoa</taxon>
        <taxon>Arthropoda</taxon>
        <taxon>Crustacea</taxon>
        <taxon>Branchiopoda</taxon>
        <taxon>Diplostraca</taxon>
        <taxon>Cladocera</taxon>
        <taxon>Anomopoda</taxon>
        <taxon>Daphniidae</taxon>
        <taxon>Daphnia</taxon>
    </lineage>
</organism>
<dbReference type="InterPro" id="IPR026985">
    <property type="entry name" value="FAAP24"/>
</dbReference>
<proteinExistence type="predicted"/>
<reference evidence="2 3" key="1">
    <citation type="journal article" date="2023" name="Nucleic Acids Res.">
        <title>The hologenome of Daphnia magna reveals possible DNA methylation and microbiome-mediated evolution of the host genome.</title>
        <authorList>
            <person name="Chaturvedi A."/>
            <person name="Li X."/>
            <person name="Dhandapani V."/>
            <person name="Marshall H."/>
            <person name="Kissane S."/>
            <person name="Cuenca-Cambronero M."/>
            <person name="Asole G."/>
            <person name="Calvet F."/>
            <person name="Ruiz-Romero M."/>
            <person name="Marangio P."/>
            <person name="Guigo R."/>
            <person name="Rago D."/>
            <person name="Mirbahai L."/>
            <person name="Eastwood N."/>
            <person name="Colbourne J.K."/>
            <person name="Zhou J."/>
            <person name="Mallon E."/>
            <person name="Orsini L."/>
        </authorList>
    </citation>
    <scope>NUCLEOTIDE SEQUENCE [LARGE SCALE GENOMIC DNA]</scope>
    <source>
        <strain evidence="2">LRV0_1</strain>
    </source>
</reference>
<evidence type="ECO:0000259" key="1">
    <source>
        <dbReference type="Pfam" id="PF17949"/>
    </source>
</evidence>
<sequence>MAGVKLMGHSSDDDFKGCSPPLSQKLVRRNQKIPIGHILASLKWRNTSVVQKMTESIKVLFSSDLGIVDFHPSGDCAVIYISAAEMIEGLLYRKRLAGLKAVKGIRKVIVAERTYLSLQQFSSLQQFAVLELELDLIPVTENGLHSLLVQMVSAENKISKNPFLHPSKIQDEELSAHVSIALKNIPKIGEKKIMMLVERFGSLHNIAIATVEDLSSLLGASLAQIVWDYFNK</sequence>
<dbReference type="Gene3D" id="3.40.50.10130">
    <property type="match status" value="1"/>
</dbReference>
<comment type="caution">
    <text evidence="2">The sequence shown here is derived from an EMBL/GenBank/DDBJ whole genome shotgun (WGS) entry which is preliminary data.</text>
</comment>
<dbReference type="InterPro" id="IPR010994">
    <property type="entry name" value="RuvA_2-like"/>
</dbReference>
<dbReference type="Proteomes" id="UP001234178">
    <property type="component" value="Unassembled WGS sequence"/>
</dbReference>
<keyword evidence="3" id="KW-1185">Reference proteome</keyword>
<dbReference type="SUPFAM" id="SSF47781">
    <property type="entry name" value="RuvA domain 2-like"/>
    <property type="match status" value="1"/>
</dbReference>
<evidence type="ECO:0000313" key="3">
    <source>
        <dbReference type="Proteomes" id="UP001234178"/>
    </source>
</evidence>